<sequence length="187" mass="20629">MSYHSWLLLGSLFKRLRGKSCLRLGAGVGEGEPSTEDCILAIFSTKGNILESEGAIEELDSSKEQSDRIAKRQEEIEAMERISDRTRNMFIPAAHLGAILFFCVTELANIDPMYQNSLQSYMSIFQEALMNSAKSRWKSAPRPSTPPSSAVCTSEFAGPSSREISCSSPSPCRSRSTVWTRRCCAGC</sequence>
<dbReference type="AlphaFoldDB" id="A0A0M9FU13"/>
<proteinExistence type="predicted"/>
<dbReference type="Gene3D" id="6.10.140.1060">
    <property type="match status" value="1"/>
</dbReference>
<dbReference type="GeneID" id="26908643"/>
<evidence type="ECO:0000313" key="2">
    <source>
        <dbReference type="Proteomes" id="UP000037923"/>
    </source>
</evidence>
<dbReference type="InterPro" id="IPR026983">
    <property type="entry name" value="DHC"/>
</dbReference>
<dbReference type="Gene3D" id="1.10.8.1220">
    <property type="match status" value="1"/>
</dbReference>
<dbReference type="PANTHER" id="PTHR22878:SF68">
    <property type="entry name" value="DYNEIN HEAVY CHAIN 6, AXONEMAL-LIKE"/>
    <property type="match status" value="1"/>
</dbReference>
<name>A0A0M9FU13_LEPPY</name>
<protein>
    <submittedName>
        <fullName evidence="1">Putative dynein heavy chain</fullName>
    </submittedName>
</protein>
<keyword evidence="2" id="KW-1185">Reference proteome</keyword>
<dbReference type="PANTHER" id="PTHR22878">
    <property type="entry name" value="DYNEIN HEAVY CHAIN 6, AXONEMAL-LIKE-RELATED"/>
    <property type="match status" value="1"/>
</dbReference>
<comment type="caution">
    <text evidence="1">The sequence shown here is derived from an EMBL/GenBank/DDBJ whole genome shotgun (WGS) entry which is preliminary data.</text>
</comment>
<gene>
    <name evidence="1" type="ORF">ABB37_08358</name>
</gene>
<organism evidence="1 2">
    <name type="scientific">Leptomonas pyrrhocoris</name>
    <name type="common">Firebug parasite</name>
    <dbReference type="NCBI Taxonomy" id="157538"/>
    <lineage>
        <taxon>Eukaryota</taxon>
        <taxon>Discoba</taxon>
        <taxon>Euglenozoa</taxon>
        <taxon>Kinetoplastea</taxon>
        <taxon>Metakinetoplastina</taxon>
        <taxon>Trypanosomatida</taxon>
        <taxon>Trypanosomatidae</taxon>
        <taxon>Leishmaniinae</taxon>
        <taxon>Leptomonas</taxon>
    </lineage>
</organism>
<dbReference type="GO" id="GO:0007018">
    <property type="term" value="P:microtubule-based movement"/>
    <property type="evidence" value="ECO:0007669"/>
    <property type="project" value="InterPro"/>
</dbReference>
<dbReference type="EMBL" id="LGTL01000023">
    <property type="protein sequence ID" value="KPA75846.1"/>
    <property type="molecule type" value="Genomic_DNA"/>
</dbReference>
<dbReference type="OrthoDB" id="447173at2759"/>
<dbReference type="Proteomes" id="UP000037923">
    <property type="component" value="Unassembled WGS sequence"/>
</dbReference>
<dbReference type="GO" id="GO:0045505">
    <property type="term" value="F:dynein intermediate chain binding"/>
    <property type="evidence" value="ECO:0007669"/>
    <property type="project" value="InterPro"/>
</dbReference>
<reference evidence="1 2" key="1">
    <citation type="submission" date="2015-07" db="EMBL/GenBank/DDBJ databases">
        <title>High-quality genome of monoxenous trypanosomatid Leptomonas pyrrhocoris.</title>
        <authorList>
            <person name="Flegontov P."/>
            <person name="Butenko A."/>
            <person name="Firsov S."/>
            <person name="Vlcek C."/>
            <person name="Logacheva M.D."/>
            <person name="Field M."/>
            <person name="Filatov D."/>
            <person name="Flegontova O."/>
            <person name="Gerasimov E."/>
            <person name="Jackson A.P."/>
            <person name="Kelly S."/>
            <person name="Opperdoes F."/>
            <person name="O'Reilly A."/>
            <person name="Votypka J."/>
            <person name="Yurchenko V."/>
            <person name="Lukes J."/>
        </authorList>
    </citation>
    <scope>NUCLEOTIDE SEQUENCE [LARGE SCALE GENOMIC DNA]</scope>
    <source>
        <strain evidence="1">H10</strain>
    </source>
</reference>
<dbReference type="RefSeq" id="XP_015654285.1">
    <property type="nucleotide sequence ID" value="XM_015807336.1"/>
</dbReference>
<dbReference type="GO" id="GO:0051959">
    <property type="term" value="F:dynein light intermediate chain binding"/>
    <property type="evidence" value="ECO:0007669"/>
    <property type="project" value="InterPro"/>
</dbReference>
<dbReference type="VEuPathDB" id="TriTrypDB:LpyrH10_23_1430"/>
<evidence type="ECO:0000313" key="1">
    <source>
        <dbReference type="EMBL" id="KPA75846.1"/>
    </source>
</evidence>
<accession>A0A0M9FU13</accession>
<dbReference type="GO" id="GO:0030286">
    <property type="term" value="C:dynein complex"/>
    <property type="evidence" value="ECO:0007669"/>
    <property type="project" value="InterPro"/>
</dbReference>